<keyword evidence="8" id="KW-1185">Reference proteome</keyword>
<dbReference type="PANTHER" id="PTHR34653">
    <property type="match status" value="1"/>
</dbReference>
<dbReference type="PANTHER" id="PTHR34653:SF1">
    <property type="entry name" value="FLAGELLAR HOOK-BASAL BODY COMPLEX PROTEIN FLIE"/>
    <property type="match status" value="1"/>
</dbReference>
<dbReference type="OrthoDB" id="8909229at2"/>
<evidence type="ECO:0000256" key="3">
    <source>
        <dbReference type="ARBA" id="ARBA00018024"/>
    </source>
</evidence>
<evidence type="ECO:0000256" key="2">
    <source>
        <dbReference type="ARBA" id="ARBA00009272"/>
    </source>
</evidence>
<dbReference type="NCBIfam" id="TIGR00205">
    <property type="entry name" value="fliE"/>
    <property type="match status" value="1"/>
</dbReference>
<organism evidence="7 8">
    <name type="scientific">Aliidiomarina taiwanensis</name>
    <dbReference type="NCBI Taxonomy" id="946228"/>
    <lineage>
        <taxon>Bacteria</taxon>
        <taxon>Pseudomonadati</taxon>
        <taxon>Pseudomonadota</taxon>
        <taxon>Gammaproteobacteria</taxon>
        <taxon>Alteromonadales</taxon>
        <taxon>Idiomarinaceae</taxon>
        <taxon>Aliidiomarina</taxon>
    </lineage>
</organism>
<dbReference type="EMBL" id="PIPQ01000007">
    <property type="protein sequence ID" value="RUO39046.1"/>
    <property type="molecule type" value="Genomic_DNA"/>
</dbReference>
<gene>
    <name evidence="5" type="primary">fliE</name>
    <name evidence="7" type="ORF">CWE15_09880</name>
</gene>
<evidence type="ECO:0000256" key="5">
    <source>
        <dbReference type="HAMAP-Rule" id="MF_00724"/>
    </source>
</evidence>
<name>A0A432WZ51_9GAMM</name>
<dbReference type="Pfam" id="PF02049">
    <property type="entry name" value="FliE"/>
    <property type="match status" value="1"/>
</dbReference>
<keyword evidence="7" id="KW-0282">Flagellum</keyword>
<evidence type="ECO:0000256" key="6">
    <source>
        <dbReference type="SAM" id="MobiDB-lite"/>
    </source>
</evidence>
<feature type="region of interest" description="Disordered" evidence="6">
    <location>
        <begin position="22"/>
        <end position="43"/>
    </location>
</feature>
<accession>A0A432WZ51</accession>
<reference evidence="7 8" key="1">
    <citation type="journal article" date="2011" name="Front. Microbiol.">
        <title>Genomic signatures of strain selection and enhancement in Bacillus atrophaeus var. globigii, a historical biowarfare simulant.</title>
        <authorList>
            <person name="Gibbons H.S."/>
            <person name="Broomall S.M."/>
            <person name="McNew L.A."/>
            <person name="Daligault H."/>
            <person name="Chapman C."/>
            <person name="Bruce D."/>
            <person name="Karavis M."/>
            <person name="Krepps M."/>
            <person name="McGregor P.A."/>
            <person name="Hong C."/>
            <person name="Park K.H."/>
            <person name="Akmal A."/>
            <person name="Feldman A."/>
            <person name="Lin J.S."/>
            <person name="Chang W.E."/>
            <person name="Higgs B.W."/>
            <person name="Demirev P."/>
            <person name="Lindquist J."/>
            <person name="Liem A."/>
            <person name="Fochler E."/>
            <person name="Read T.D."/>
            <person name="Tapia R."/>
            <person name="Johnson S."/>
            <person name="Bishop-Lilly K.A."/>
            <person name="Detter C."/>
            <person name="Han C."/>
            <person name="Sozhamannan S."/>
            <person name="Rosenzweig C.N."/>
            <person name="Skowronski E.W."/>
        </authorList>
    </citation>
    <scope>NUCLEOTIDE SEQUENCE [LARGE SCALE GENOMIC DNA]</scope>
    <source>
        <strain evidence="7 8">AIT1</strain>
    </source>
</reference>
<evidence type="ECO:0000256" key="4">
    <source>
        <dbReference type="ARBA" id="ARBA00023143"/>
    </source>
</evidence>
<dbReference type="GO" id="GO:0003774">
    <property type="term" value="F:cytoskeletal motor activity"/>
    <property type="evidence" value="ECO:0007669"/>
    <property type="project" value="InterPro"/>
</dbReference>
<keyword evidence="7" id="KW-0966">Cell projection</keyword>
<comment type="subcellular location">
    <subcellularLocation>
        <location evidence="1 5">Bacterial flagellum basal body</location>
    </subcellularLocation>
</comment>
<dbReference type="AlphaFoldDB" id="A0A432WZ51"/>
<dbReference type="Proteomes" id="UP000286976">
    <property type="component" value="Unassembled WGS sequence"/>
</dbReference>
<dbReference type="GO" id="GO:0071973">
    <property type="term" value="P:bacterial-type flagellum-dependent cell motility"/>
    <property type="evidence" value="ECO:0007669"/>
    <property type="project" value="InterPro"/>
</dbReference>
<comment type="similarity">
    <text evidence="2 5">Belongs to the FliE family.</text>
</comment>
<protein>
    <recommendedName>
        <fullName evidence="3 5">Flagellar hook-basal body complex protein FliE</fullName>
    </recommendedName>
</protein>
<evidence type="ECO:0000256" key="1">
    <source>
        <dbReference type="ARBA" id="ARBA00004117"/>
    </source>
</evidence>
<dbReference type="InterPro" id="IPR001624">
    <property type="entry name" value="FliE"/>
</dbReference>
<dbReference type="HAMAP" id="MF_00724">
    <property type="entry name" value="FliE"/>
    <property type="match status" value="1"/>
</dbReference>
<evidence type="ECO:0000313" key="8">
    <source>
        <dbReference type="Proteomes" id="UP000286976"/>
    </source>
</evidence>
<feature type="compositionally biased region" description="Polar residues" evidence="6">
    <location>
        <begin position="23"/>
        <end position="43"/>
    </location>
</feature>
<dbReference type="PRINTS" id="PR01006">
    <property type="entry name" value="FLGHOOKFLIE"/>
</dbReference>
<sequence length="117" mass="12657">MKVTNNPLLADMQSMIAEMRAQQGVTQIPTQPSQAVEPTGNTSRADFGAMLKSAIDNVNDLQQHAGELRGRIEMGDPNVSIAEGMIAAQKSSIAFEAAVQVRNKVVEAYEKIMQMPV</sequence>
<dbReference type="GO" id="GO:0009425">
    <property type="term" value="C:bacterial-type flagellum basal body"/>
    <property type="evidence" value="ECO:0007669"/>
    <property type="project" value="UniProtKB-SubCell"/>
</dbReference>
<proteinExistence type="inferred from homology"/>
<keyword evidence="4 5" id="KW-0975">Bacterial flagellum</keyword>
<keyword evidence="7" id="KW-0969">Cilium</keyword>
<dbReference type="RefSeq" id="WP_126757923.1">
    <property type="nucleotide sequence ID" value="NZ_PIPQ01000007.1"/>
</dbReference>
<dbReference type="GO" id="GO:0005198">
    <property type="term" value="F:structural molecule activity"/>
    <property type="evidence" value="ECO:0007669"/>
    <property type="project" value="UniProtKB-UniRule"/>
</dbReference>
<comment type="caution">
    <text evidence="7">The sequence shown here is derived from an EMBL/GenBank/DDBJ whole genome shotgun (WGS) entry which is preliminary data.</text>
</comment>
<evidence type="ECO:0000313" key="7">
    <source>
        <dbReference type="EMBL" id="RUO39046.1"/>
    </source>
</evidence>